<dbReference type="OrthoDB" id="6905036at2"/>
<organism evidence="1 2">
    <name type="scientific">Pseudomonas grimontii</name>
    <dbReference type="NCBI Taxonomy" id="129847"/>
    <lineage>
        <taxon>Bacteria</taxon>
        <taxon>Pseudomonadati</taxon>
        <taxon>Pseudomonadota</taxon>
        <taxon>Gammaproteobacteria</taxon>
        <taxon>Pseudomonadales</taxon>
        <taxon>Pseudomonadaceae</taxon>
        <taxon>Pseudomonas</taxon>
    </lineage>
</organism>
<dbReference type="Proteomes" id="UP000317267">
    <property type="component" value="Unassembled WGS sequence"/>
</dbReference>
<protein>
    <submittedName>
        <fullName evidence="1">Uncharacterized protein</fullName>
    </submittedName>
</protein>
<comment type="caution">
    <text evidence="1">The sequence shown here is derived from an EMBL/GenBank/DDBJ whole genome shotgun (WGS) entry which is preliminary data.</text>
</comment>
<sequence length="75" mass="7851">MVGLIWGSKGAHLTRICAIPVGLHNFDMQSSGGIVGLSPTKSPAGDVMSFLACMRSLTEQVEGPGRLMIDVSALH</sequence>
<evidence type="ECO:0000313" key="1">
    <source>
        <dbReference type="EMBL" id="TWR66516.1"/>
    </source>
</evidence>
<gene>
    <name evidence="1" type="ORF">FIV39_11470</name>
</gene>
<proteinExistence type="predicted"/>
<dbReference type="EMBL" id="VFES01000006">
    <property type="protein sequence ID" value="TWR66516.1"/>
    <property type="molecule type" value="Genomic_DNA"/>
</dbReference>
<accession>A0A5C5PI34</accession>
<reference evidence="1 2" key="1">
    <citation type="submission" date="2019-06" db="EMBL/GenBank/DDBJ databases">
        <title>Pseudomonas bimorpha sp. nov. isolated from bovine raw milk and skim milk concentrate.</title>
        <authorList>
            <person name="Hofmann K."/>
            <person name="Huptas C."/>
            <person name="Doll E."/>
            <person name="Scherer S."/>
            <person name="Wenning M."/>
        </authorList>
    </citation>
    <scope>NUCLEOTIDE SEQUENCE [LARGE SCALE GENOMIC DNA]</scope>
    <source>
        <strain evidence="1 2">DSM 17515</strain>
    </source>
</reference>
<evidence type="ECO:0000313" key="2">
    <source>
        <dbReference type="Proteomes" id="UP000317267"/>
    </source>
</evidence>
<name>A0A5C5PI34_9PSED</name>
<dbReference type="AlphaFoldDB" id="A0A5C5PI34"/>